<reference evidence="1" key="1">
    <citation type="submission" date="2018-05" db="EMBL/GenBank/DDBJ databases">
        <authorList>
            <person name="Lanie J.A."/>
            <person name="Ng W.-L."/>
            <person name="Kazmierczak K.M."/>
            <person name="Andrzejewski T.M."/>
            <person name="Davidsen T.M."/>
            <person name="Wayne K.J."/>
            <person name="Tettelin H."/>
            <person name="Glass J.I."/>
            <person name="Rusch D."/>
            <person name="Podicherti R."/>
            <person name="Tsui H.-C.T."/>
            <person name="Winkler M.E."/>
        </authorList>
    </citation>
    <scope>NUCLEOTIDE SEQUENCE</scope>
</reference>
<feature type="non-terminal residue" evidence="1">
    <location>
        <position position="27"/>
    </location>
</feature>
<organism evidence="1">
    <name type="scientific">marine metagenome</name>
    <dbReference type="NCBI Taxonomy" id="408172"/>
    <lineage>
        <taxon>unclassified sequences</taxon>
        <taxon>metagenomes</taxon>
        <taxon>ecological metagenomes</taxon>
    </lineage>
</organism>
<dbReference type="EMBL" id="UINC01197167">
    <property type="protein sequence ID" value="SVE14509.1"/>
    <property type="molecule type" value="Genomic_DNA"/>
</dbReference>
<accession>A0A383B442</accession>
<protein>
    <submittedName>
        <fullName evidence="1">Uncharacterized protein</fullName>
    </submittedName>
</protein>
<dbReference type="AlphaFoldDB" id="A0A383B442"/>
<evidence type="ECO:0000313" key="1">
    <source>
        <dbReference type="EMBL" id="SVE14509.1"/>
    </source>
</evidence>
<gene>
    <name evidence="1" type="ORF">METZ01_LOCUS467363</name>
</gene>
<feature type="non-terminal residue" evidence="1">
    <location>
        <position position="1"/>
    </location>
</feature>
<proteinExistence type="predicted"/>
<name>A0A383B442_9ZZZZ</name>
<sequence length="27" mass="3060">LISNTLLLSLQMVKKSTVIRITRSRTS</sequence>